<evidence type="ECO:0000256" key="1">
    <source>
        <dbReference type="ARBA" id="ARBA00023015"/>
    </source>
</evidence>
<comment type="caution">
    <text evidence="5">The sequence shown here is derived from an EMBL/GenBank/DDBJ whole genome shotgun (WGS) entry which is preliminary data.</text>
</comment>
<sequence>MRAAQDEPVRLAAFESHHPDEASVLATRIVGATSFSIADDASGFYYRLATAATKGLRSGIAHNGSATRVVSDPRLRFTAVLSVTGSVTVADAGRTRPGAVLPPGGVWRLDEEAPSDLTYSAKSITGALSLEMSDIAAVAAESLHKEAVTVHFLDSEPLDEISARYWADLMRLTHRQATAPVSVLNRPLIRAQMTRTLATAALLVFPNTTMTLDYLPGPGQVGQVTLRRAVNYLHAHAAQPITVTDIASAAGIGVRALQKAFHQHYGCSPMAYLRQVRLEGAHRDLQAADPTNGDQVALIAIRWGFGHAGRFGAAYRERYGVLPSATLRS</sequence>
<dbReference type="Proteomes" id="UP001138997">
    <property type="component" value="Unassembled WGS sequence"/>
</dbReference>
<reference evidence="5" key="1">
    <citation type="submission" date="2021-11" db="EMBL/GenBank/DDBJ databases">
        <title>Streptomyces corallinus and Kineosporia corallina sp. nov., two new coral-derived marine actinobacteria.</title>
        <authorList>
            <person name="Buangrab K."/>
            <person name="Sutthacheep M."/>
            <person name="Yeemin T."/>
            <person name="Harunari E."/>
            <person name="Igarashi Y."/>
            <person name="Sripreechasak P."/>
            <person name="Kanchanasin P."/>
            <person name="Tanasupawat S."/>
            <person name="Phongsopitanun W."/>
        </authorList>
    </citation>
    <scope>NUCLEOTIDE SEQUENCE</scope>
    <source>
        <strain evidence="5">JCM 31032</strain>
    </source>
</reference>
<evidence type="ECO:0000259" key="4">
    <source>
        <dbReference type="PROSITE" id="PS01124"/>
    </source>
</evidence>
<organism evidence="5 6">
    <name type="scientific">Kineosporia babensis</name>
    <dbReference type="NCBI Taxonomy" id="499548"/>
    <lineage>
        <taxon>Bacteria</taxon>
        <taxon>Bacillati</taxon>
        <taxon>Actinomycetota</taxon>
        <taxon>Actinomycetes</taxon>
        <taxon>Kineosporiales</taxon>
        <taxon>Kineosporiaceae</taxon>
        <taxon>Kineosporia</taxon>
    </lineage>
</organism>
<dbReference type="PANTHER" id="PTHR46796">
    <property type="entry name" value="HTH-TYPE TRANSCRIPTIONAL ACTIVATOR RHAS-RELATED"/>
    <property type="match status" value="1"/>
</dbReference>
<keyword evidence="6" id="KW-1185">Reference proteome</keyword>
<feature type="domain" description="HTH araC/xylS-type" evidence="4">
    <location>
        <begin position="227"/>
        <end position="329"/>
    </location>
</feature>
<name>A0A9X1SUZ6_9ACTN</name>
<dbReference type="GO" id="GO:0003700">
    <property type="term" value="F:DNA-binding transcription factor activity"/>
    <property type="evidence" value="ECO:0007669"/>
    <property type="project" value="InterPro"/>
</dbReference>
<evidence type="ECO:0000256" key="3">
    <source>
        <dbReference type="ARBA" id="ARBA00023163"/>
    </source>
</evidence>
<dbReference type="SUPFAM" id="SSF46689">
    <property type="entry name" value="Homeodomain-like"/>
    <property type="match status" value="1"/>
</dbReference>
<keyword evidence="1" id="KW-0805">Transcription regulation</keyword>
<dbReference type="InterPro" id="IPR009057">
    <property type="entry name" value="Homeodomain-like_sf"/>
</dbReference>
<dbReference type="InterPro" id="IPR050204">
    <property type="entry name" value="AraC_XylS_family_regulators"/>
</dbReference>
<evidence type="ECO:0000256" key="2">
    <source>
        <dbReference type="ARBA" id="ARBA00023125"/>
    </source>
</evidence>
<gene>
    <name evidence="5" type="ORF">LR394_20610</name>
</gene>
<dbReference type="InterPro" id="IPR018060">
    <property type="entry name" value="HTH_AraC"/>
</dbReference>
<dbReference type="AlphaFoldDB" id="A0A9X1SUZ6"/>
<dbReference type="PROSITE" id="PS01124">
    <property type="entry name" value="HTH_ARAC_FAMILY_2"/>
    <property type="match status" value="1"/>
</dbReference>
<dbReference type="EMBL" id="JAJOMB010000011">
    <property type="protein sequence ID" value="MCD5313314.1"/>
    <property type="molecule type" value="Genomic_DNA"/>
</dbReference>
<proteinExistence type="predicted"/>
<evidence type="ECO:0000313" key="5">
    <source>
        <dbReference type="EMBL" id="MCD5313314.1"/>
    </source>
</evidence>
<accession>A0A9X1SUZ6</accession>
<dbReference type="Pfam" id="PF12833">
    <property type="entry name" value="HTH_18"/>
    <property type="match status" value="1"/>
</dbReference>
<dbReference type="SMART" id="SM00342">
    <property type="entry name" value="HTH_ARAC"/>
    <property type="match status" value="1"/>
</dbReference>
<protein>
    <submittedName>
        <fullName evidence="5">Helix-turn-helix transcriptional regulator</fullName>
    </submittedName>
</protein>
<dbReference type="Gene3D" id="1.10.10.60">
    <property type="entry name" value="Homeodomain-like"/>
    <property type="match status" value="1"/>
</dbReference>
<keyword evidence="2" id="KW-0238">DNA-binding</keyword>
<evidence type="ECO:0000313" key="6">
    <source>
        <dbReference type="Proteomes" id="UP001138997"/>
    </source>
</evidence>
<dbReference type="GO" id="GO:0043565">
    <property type="term" value="F:sequence-specific DNA binding"/>
    <property type="evidence" value="ECO:0007669"/>
    <property type="project" value="InterPro"/>
</dbReference>
<keyword evidence="3" id="KW-0804">Transcription</keyword>
<dbReference type="PANTHER" id="PTHR46796:SF6">
    <property type="entry name" value="ARAC SUBFAMILY"/>
    <property type="match status" value="1"/>
</dbReference>
<dbReference type="RefSeq" id="WP_231444393.1">
    <property type="nucleotide sequence ID" value="NZ_JAJOMB010000011.1"/>
</dbReference>